<dbReference type="KEGG" id="liu:OU989_23650"/>
<dbReference type="RefSeq" id="WP_274797503.1">
    <property type="nucleotide sequence ID" value="NZ_CP113528.1"/>
</dbReference>
<gene>
    <name evidence="1" type="ORF">OU989_23650</name>
</gene>
<protein>
    <submittedName>
        <fullName evidence="1">Uncharacterized protein</fullName>
    </submittedName>
</protein>
<dbReference type="Proteomes" id="UP001219585">
    <property type="component" value="Plasmid unnamed"/>
</dbReference>
<dbReference type="EMBL" id="CP113528">
    <property type="protein sequence ID" value="WDV09285.1"/>
    <property type="molecule type" value="Genomic_DNA"/>
</dbReference>
<name>A0AAJ5RQT0_9BACI</name>
<evidence type="ECO:0000313" key="2">
    <source>
        <dbReference type="Proteomes" id="UP001219585"/>
    </source>
</evidence>
<geneLocation type="plasmid" evidence="1 2">
    <name>unnamed</name>
</geneLocation>
<organism evidence="1 2">
    <name type="scientific">Lysinibacillus irui</name>
    <dbReference type="NCBI Taxonomy" id="2998077"/>
    <lineage>
        <taxon>Bacteria</taxon>
        <taxon>Bacillati</taxon>
        <taxon>Bacillota</taxon>
        <taxon>Bacilli</taxon>
        <taxon>Bacillales</taxon>
        <taxon>Bacillaceae</taxon>
        <taxon>Lysinibacillus</taxon>
    </lineage>
</organism>
<reference evidence="1" key="1">
    <citation type="submission" date="2022-11" db="EMBL/GenBank/DDBJ databases">
        <title>Lysinibacillus irui.</title>
        <authorList>
            <person name="Akintayo S.O."/>
        </authorList>
    </citation>
    <scope>NUCLEOTIDE SEQUENCE</scope>
    <source>
        <strain evidence="1">IRB4-01</strain>
        <plasmid evidence="1">unnamed</plasmid>
    </source>
</reference>
<proteinExistence type="predicted"/>
<accession>A0AAJ5RQT0</accession>
<evidence type="ECO:0000313" key="1">
    <source>
        <dbReference type="EMBL" id="WDV09285.1"/>
    </source>
</evidence>
<sequence>MMKAAINQIAAIEGLEMDPSHLALDVYALAQVFSDEKEFKDVIVSVVLAIKDVFKDGNIGEDLKYRLKGFKSYHFSSPYPEIKGDEDMRVVYPAYKNTIILAFGHRYIPTDFYQRFKSRV</sequence>
<dbReference type="AlphaFoldDB" id="A0AAJ5RQT0"/>
<keyword evidence="1" id="KW-0614">Plasmid</keyword>